<dbReference type="AlphaFoldDB" id="A0A3M8CMB8"/>
<dbReference type="Pfam" id="PF14540">
    <property type="entry name" value="NTF-like"/>
    <property type="match status" value="1"/>
</dbReference>
<feature type="domain" description="Nucleotidyltransferase-like" evidence="1">
    <location>
        <begin position="11"/>
        <end position="117"/>
    </location>
</feature>
<protein>
    <recommendedName>
        <fullName evidence="6">Nucleotidyltransferase-like domain-containing protein</fullName>
    </recommendedName>
</protein>
<accession>A0A3M8CMB8</accession>
<dbReference type="InterPro" id="IPR041143">
    <property type="entry name" value="YgxA_HTH"/>
</dbReference>
<evidence type="ECO:0000313" key="5">
    <source>
        <dbReference type="Proteomes" id="UP000281915"/>
    </source>
</evidence>
<feature type="domain" description="YgxA-like helix-turn-helix" evidence="2">
    <location>
        <begin position="226"/>
        <end position="272"/>
    </location>
</feature>
<proteinExistence type="predicted"/>
<dbReference type="Pfam" id="PF22339">
    <property type="entry name" value="YgxA-like_sub_bind"/>
    <property type="match status" value="1"/>
</dbReference>
<evidence type="ECO:0008006" key="6">
    <source>
        <dbReference type="Google" id="ProtNLM"/>
    </source>
</evidence>
<dbReference type="InterPro" id="IPR029348">
    <property type="entry name" value="NTF-like"/>
</dbReference>
<dbReference type="Pfam" id="PF18576">
    <property type="entry name" value="HTH_52"/>
    <property type="match status" value="1"/>
</dbReference>
<sequence length="290" mass="33653">MRPDDCILSYLQTLQKRMDVVAVLMLPDSDMLIPSREGIFMLVVVNHPQAECVTRRLSIAGRIIVEQQISNWKLEQGILRGLDERLAAIINKADVIWEKSAGYVTQIKQRLSQLPEELQKKFICKEYSRLLRYFCETKECLQRGIKLDAYHAMIMSLQSWARCIVYEAGRQPEAALWAQVKLLDPSIYKLYEELSVSAEALDKRIELLVLAIEFWMSSAMKESVRFIIELMEKKEGPWRLAELMNHPEILHSQIELPLLLEKMVQRSLIREVALNVEELGCEELCFILSE</sequence>
<reference evidence="4 5" key="1">
    <citation type="submission" date="2018-10" db="EMBL/GenBank/DDBJ databases">
        <title>Phylogenomics of Brevibacillus.</title>
        <authorList>
            <person name="Dunlap C."/>
        </authorList>
    </citation>
    <scope>NUCLEOTIDE SEQUENCE [LARGE SCALE GENOMIC DNA]</scope>
    <source>
        <strain evidence="4 5">JCM 15085</strain>
    </source>
</reference>
<dbReference type="InterPro" id="IPR054515">
    <property type="entry name" value="YgxA-like_substrate-bd"/>
</dbReference>
<dbReference type="Gene3D" id="1.20.120.330">
    <property type="entry name" value="Nucleotidyltransferases domain 2"/>
    <property type="match status" value="1"/>
</dbReference>
<evidence type="ECO:0000259" key="2">
    <source>
        <dbReference type="Pfam" id="PF18576"/>
    </source>
</evidence>
<dbReference type="EMBL" id="RHHT01000034">
    <property type="protein sequence ID" value="RNB76778.1"/>
    <property type="molecule type" value="Genomic_DNA"/>
</dbReference>
<comment type="caution">
    <text evidence="4">The sequence shown here is derived from an EMBL/GenBank/DDBJ whole genome shotgun (WGS) entry which is preliminary data.</text>
</comment>
<gene>
    <name evidence="4" type="ORF">EDM58_16915</name>
</gene>
<evidence type="ECO:0000259" key="1">
    <source>
        <dbReference type="Pfam" id="PF14540"/>
    </source>
</evidence>
<organism evidence="4 5">
    <name type="scientific">Brevibacillus panacihumi</name>
    <dbReference type="NCBI Taxonomy" id="497735"/>
    <lineage>
        <taxon>Bacteria</taxon>
        <taxon>Bacillati</taxon>
        <taxon>Bacillota</taxon>
        <taxon>Bacilli</taxon>
        <taxon>Bacillales</taxon>
        <taxon>Paenibacillaceae</taxon>
        <taxon>Brevibacillus</taxon>
    </lineage>
</organism>
<dbReference type="RefSeq" id="WP_122914360.1">
    <property type="nucleotide sequence ID" value="NZ_RHHT01000034.1"/>
</dbReference>
<dbReference type="Proteomes" id="UP000281915">
    <property type="component" value="Unassembled WGS sequence"/>
</dbReference>
<evidence type="ECO:0000259" key="3">
    <source>
        <dbReference type="Pfam" id="PF22339"/>
    </source>
</evidence>
<dbReference type="InterPro" id="IPR043519">
    <property type="entry name" value="NT_sf"/>
</dbReference>
<evidence type="ECO:0000313" key="4">
    <source>
        <dbReference type="EMBL" id="RNB76778.1"/>
    </source>
</evidence>
<dbReference type="Gene3D" id="3.30.460.10">
    <property type="entry name" value="Beta Polymerase, domain 2"/>
    <property type="match status" value="1"/>
</dbReference>
<feature type="domain" description="YgxA-like substrate binding" evidence="3">
    <location>
        <begin position="125"/>
        <end position="218"/>
    </location>
</feature>
<name>A0A3M8CMB8_9BACL</name>